<dbReference type="PANTHER" id="PTHR30246:SF1">
    <property type="entry name" value="2-DEHYDRO-3-DEOXY-6-PHOSPHOGALACTONATE ALDOLASE-RELATED"/>
    <property type="match status" value="1"/>
</dbReference>
<dbReference type="SUPFAM" id="SSF51569">
    <property type="entry name" value="Aldolase"/>
    <property type="match status" value="1"/>
</dbReference>
<comment type="subunit">
    <text evidence="3">Homotrimer.</text>
</comment>
<dbReference type="InterPro" id="IPR000887">
    <property type="entry name" value="Aldlse_KDPG_KHG"/>
</dbReference>
<dbReference type="GO" id="GO:0016829">
    <property type="term" value="F:lyase activity"/>
    <property type="evidence" value="ECO:0007669"/>
    <property type="project" value="UniProtKB-KW"/>
</dbReference>
<evidence type="ECO:0000256" key="2">
    <source>
        <dbReference type="ARBA" id="ARBA00006906"/>
    </source>
</evidence>
<keyword evidence="4" id="KW-0456">Lyase</keyword>
<dbReference type="Gene3D" id="3.20.20.70">
    <property type="entry name" value="Aldolase class I"/>
    <property type="match status" value="1"/>
</dbReference>
<comment type="similarity">
    <text evidence="2">Belongs to the KHG/KDPG aldolase family.</text>
</comment>
<dbReference type="CDD" id="cd00452">
    <property type="entry name" value="KDPG_aldolase"/>
    <property type="match status" value="1"/>
</dbReference>
<organism evidence="6 7">
    <name type="scientific">Brachybacterium ginsengisoli</name>
    <dbReference type="NCBI Taxonomy" id="1331682"/>
    <lineage>
        <taxon>Bacteria</taxon>
        <taxon>Bacillati</taxon>
        <taxon>Actinomycetota</taxon>
        <taxon>Actinomycetes</taxon>
        <taxon>Micrococcales</taxon>
        <taxon>Dermabacteraceae</taxon>
        <taxon>Brachybacterium</taxon>
    </lineage>
</organism>
<dbReference type="InterPro" id="IPR013785">
    <property type="entry name" value="Aldolase_TIM"/>
</dbReference>
<gene>
    <name evidence="6" type="ORF">CFK41_16545</name>
</gene>
<proteinExistence type="inferred from homology"/>
<evidence type="ECO:0000256" key="4">
    <source>
        <dbReference type="ARBA" id="ARBA00023239"/>
    </source>
</evidence>
<dbReference type="KEGG" id="bgg:CFK41_16545"/>
<name>A0A291H166_9MICO</name>
<protein>
    <submittedName>
        <fullName evidence="6">2-dehydro-3-deoxyphosphogluconate aldolase</fullName>
    </submittedName>
</protein>
<dbReference type="OrthoDB" id="9805177at2"/>
<dbReference type="Pfam" id="PF01081">
    <property type="entry name" value="Aldolase"/>
    <property type="match status" value="1"/>
</dbReference>
<dbReference type="PANTHER" id="PTHR30246">
    <property type="entry name" value="2-KETO-3-DEOXY-6-PHOSPHOGLUCONATE ALDOLASE"/>
    <property type="match status" value="1"/>
</dbReference>
<evidence type="ECO:0000313" key="6">
    <source>
        <dbReference type="EMBL" id="ATG56207.1"/>
    </source>
</evidence>
<accession>A0A291H166</accession>
<sequence length="217" mass="21833">MTAIDRPSLPERTAASRLVVVIRGERAEQYAPVLETLAGAGIRSVELTLSTPGTLDELPALLEGFGDRMDIGIGTVTDPADLVTAAERGAHYIVTPITRADILEAAATAGIPLVPGGLTPSELHAGWAAGAAAVKVFPASVVGPGYVKDLRGPFPGIKVIPSGGVDLEAAGAWLRAGAEAVSVGGPLLGDALTGGNLDALADRAAQFVGVTTREAGA</sequence>
<comment type="pathway">
    <text evidence="1">Carbohydrate acid metabolism.</text>
</comment>
<keyword evidence="5" id="KW-0119">Carbohydrate metabolism</keyword>
<dbReference type="EMBL" id="CP023564">
    <property type="protein sequence ID" value="ATG56207.1"/>
    <property type="molecule type" value="Genomic_DNA"/>
</dbReference>
<keyword evidence="7" id="KW-1185">Reference proteome</keyword>
<evidence type="ECO:0000256" key="5">
    <source>
        <dbReference type="ARBA" id="ARBA00023277"/>
    </source>
</evidence>
<dbReference type="Proteomes" id="UP000217889">
    <property type="component" value="Chromosome"/>
</dbReference>
<evidence type="ECO:0000256" key="3">
    <source>
        <dbReference type="ARBA" id="ARBA00011233"/>
    </source>
</evidence>
<dbReference type="AlphaFoldDB" id="A0A291H166"/>
<dbReference type="RefSeq" id="WP_096800667.1">
    <property type="nucleotide sequence ID" value="NZ_CP023564.1"/>
</dbReference>
<evidence type="ECO:0000313" key="7">
    <source>
        <dbReference type="Proteomes" id="UP000217889"/>
    </source>
</evidence>
<evidence type="ECO:0000256" key="1">
    <source>
        <dbReference type="ARBA" id="ARBA00004761"/>
    </source>
</evidence>
<reference evidence="6 7" key="1">
    <citation type="journal article" date="2014" name="Int. J. Syst. Evol. Microbiol.">
        <title>Brachybacterium ginsengisoli sp. nov., isolated from soil of a ginseng field.</title>
        <authorList>
            <person name="Hoang V.A."/>
            <person name="Kim Y.J."/>
            <person name="Nguyen N.L."/>
            <person name="Yang D.C."/>
        </authorList>
    </citation>
    <scope>NUCLEOTIDE SEQUENCE [LARGE SCALE GENOMIC DNA]</scope>
    <source>
        <strain evidence="6 7">DCY80</strain>
    </source>
</reference>